<proteinExistence type="predicted"/>
<dbReference type="EMBL" id="LR824023">
    <property type="protein sequence ID" value="CAH0594033.1"/>
    <property type="molecule type" value="Genomic_DNA"/>
</dbReference>
<sequence>MSDPNKPKMSLSEDMFTNFTMRNKKAKPYNIDSDPGTSYEVFRNNTTAVEVIVKEVPKSKKHPTAPSPSSDYQQIMIHKLHEEVERLTMDLNETNNLLIKSRKGFLAIIREMKKQLDVANQREIDTQTKNMTLQMENEKLKTFLHSKSNMMVKLKKELNTMKKVMRFVIKSICYAPQMSPNVTLSSDPDYDDFENNLKTKVKVKFTGNMFDEIGNTLDSSVSKDGKLSFEKPLYY</sequence>
<keyword evidence="2" id="KW-1185">Reference proteome</keyword>
<evidence type="ECO:0000313" key="1">
    <source>
        <dbReference type="EMBL" id="CAH0594033.1"/>
    </source>
</evidence>
<protein>
    <submittedName>
        <fullName evidence="1">Uncharacterized protein</fullName>
    </submittedName>
</protein>
<dbReference type="Proteomes" id="UP001154114">
    <property type="component" value="Chromosome 20"/>
</dbReference>
<evidence type="ECO:0000313" key="2">
    <source>
        <dbReference type="Proteomes" id="UP001154114"/>
    </source>
</evidence>
<accession>A0A9P0BME6</accession>
<name>A0A9P0BME6_CHRIL</name>
<dbReference type="OrthoDB" id="7379842at2759"/>
<gene>
    <name evidence="1" type="ORF">CINC_LOCUS6050</name>
</gene>
<organism evidence="1 2">
    <name type="scientific">Chrysodeixis includens</name>
    <name type="common">Soybean looper</name>
    <name type="synonym">Pseudoplusia includens</name>
    <dbReference type="NCBI Taxonomy" id="689277"/>
    <lineage>
        <taxon>Eukaryota</taxon>
        <taxon>Metazoa</taxon>
        <taxon>Ecdysozoa</taxon>
        <taxon>Arthropoda</taxon>
        <taxon>Hexapoda</taxon>
        <taxon>Insecta</taxon>
        <taxon>Pterygota</taxon>
        <taxon>Neoptera</taxon>
        <taxon>Endopterygota</taxon>
        <taxon>Lepidoptera</taxon>
        <taxon>Glossata</taxon>
        <taxon>Ditrysia</taxon>
        <taxon>Noctuoidea</taxon>
        <taxon>Noctuidae</taxon>
        <taxon>Plusiinae</taxon>
        <taxon>Chrysodeixis</taxon>
    </lineage>
</organism>
<reference evidence="1" key="1">
    <citation type="submission" date="2021-12" db="EMBL/GenBank/DDBJ databases">
        <authorList>
            <person name="King R."/>
        </authorList>
    </citation>
    <scope>NUCLEOTIDE SEQUENCE</scope>
</reference>
<dbReference type="AlphaFoldDB" id="A0A9P0BME6"/>